<dbReference type="OrthoDB" id="9815506at2"/>
<dbReference type="GO" id="GO:0006633">
    <property type="term" value="P:fatty acid biosynthetic process"/>
    <property type="evidence" value="ECO:0007669"/>
    <property type="project" value="InterPro"/>
</dbReference>
<evidence type="ECO:0000259" key="3">
    <source>
        <dbReference type="Pfam" id="PF08541"/>
    </source>
</evidence>
<accession>H0R4S3</accession>
<dbReference type="AlphaFoldDB" id="H0R4S3"/>
<dbReference type="eggNOG" id="COG0332">
    <property type="taxonomic scope" value="Bacteria"/>
</dbReference>
<dbReference type="PANTHER" id="PTHR34069">
    <property type="entry name" value="3-OXOACYL-[ACYL-CARRIER-PROTEIN] SYNTHASE 3"/>
    <property type="match status" value="1"/>
</dbReference>
<keyword evidence="6" id="KW-1185">Reference proteome</keyword>
<keyword evidence="1" id="KW-0808">Transferase</keyword>
<dbReference type="GO" id="GO:0004315">
    <property type="term" value="F:3-oxoacyl-[acyl-carrier-protein] synthase activity"/>
    <property type="evidence" value="ECO:0007669"/>
    <property type="project" value="InterPro"/>
</dbReference>
<proteinExistence type="predicted"/>
<keyword evidence="2" id="KW-0012">Acyltransferase</keyword>
<dbReference type="CDD" id="cd00830">
    <property type="entry name" value="KAS_III"/>
    <property type="match status" value="1"/>
</dbReference>
<evidence type="ECO:0000313" key="5">
    <source>
        <dbReference type="EMBL" id="GAB20074.1"/>
    </source>
</evidence>
<dbReference type="Pfam" id="PF08545">
    <property type="entry name" value="ACP_syn_III"/>
    <property type="match status" value="1"/>
</dbReference>
<organism evidence="5 6">
    <name type="scientific">Gordonia effusa NBRC 100432</name>
    <dbReference type="NCBI Taxonomy" id="1077974"/>
    <lineage>
        <taxon>Bacteria</taxon>
        <taxon>Bacillati</taxon>
        <taxon>Actinomycetota</taxon>
        <taxon>Actinomycetes</taxon>
        <taxon>Mycobacteriales</taxon>
        <taxon>Gordoniaceae</taxon>
        <taxon>Gordonia</taxon>
    </lineage>
</organism>
<sequence length="330" mass="34538">MLHSANVGEGPAYGIIGMGMHLPEGVVSNDVVAAAAGVTPEWIVEKTGVEERRRAGENETAAGMASVALRKAIDDAKARNGVDADPAMLIAATSTPDRVVPAPAFDIHGLSELPQIPTLSIDGACAGVAQGMITALGFYRAGIADTSIVVGTNRSEVYFDPADRKTAALFGDGAGAFMLGPVPEGYGILGMRMLTDSVHREAVHVSDVVSPTNGRKFNMNGRQLVEMFVNELPKMIYEALGEAGLTLADVDRLMIHQGNVRMVEAFTALLGLDSSQVPTTGRVVANTACASLPITAVLSDRERPLKRGDIVVMATAGAGVNGAVIVLRWY</sequence>
<evidence type="ECO:0000313" key="6">
    <source>
        <dbReference type="Proteomes" id="UP000035034"/>
    </source>
</evidence>
<dbReference type="InterPro" id="IPR013751">
    <property type="entry name" value="ACP_syn_III_N"/>
</dbReference>
<dbReference type="PANTHER" id="PTHR34069:SF2">
    <property type="entry name" value="BETA-KETOACYL-[ACYL-CARRIER-PROTEIN] SYNTHASE III"/>
    <property type="match status" value="1"/>
</dbReference>
<dbReference type="Pfam" id="PF08541">
    <property type="entry name" value="ACP_syn_III_C"/>
    <property type="match status" value="1"/>
</dbReference>
<evidence type="ECO:0000256" key="1">
    <source>
        <dbReference type="ARBA" id="ARBA00022679"/>
    </source>
</evidence>
<comment type="caution">
    <text evidence="5">The sequence shown here is derived from an EMBL/GenBank/DDBJ whole genome shotgun (WGS) entry which is preliminary data.</text>
</comment>
<dbReference type="InterPro" id="IPR013747">
    <property type="entry name" value="ACP_syn_III_C"/>
</dbReference>
<dbReference type="RefSeq" id="WP_007319409.1">
    <property type="nucleotide sequence ID" value="NZ_BAEH01000105.1"/>
</dbReference>
<feature type="domain" description="Beta-ketoacyl-[acyl-carrier-protein] synthase III N-terminal" evidence="4">
    <location>
        <begin position="121"/>
        <end position="196"/>
    </location>
</feature>
<dbReference type="STRING" id="1077974.GOEFS_105_00850"/>
<protein>
    <submittedName>
        <fullName evidence="5">3-oxoacyl-[acyl-carrier-protein] synthase III</fullName>
    </submittedName>
</protein>
<dbReference type="EMBL" id="BAEH01000105">
    <property type="protein sequence ID" value="GAB20074.1"/>
    <property type="molecule type" value="Genomic_DNA"/>
</dbReference>
<dbReference type="SUPFAM" id="SSF53901">
    <property type="entry name" value="Thiolase-like"/>
    <property type="match status" value="1"/>
</dbReference>
<evidence type="ECO:0000256" key="2">
    <source>
        <dbReference type="ARBA" id="ARBA00023315"/>
    </source>
</evidence>
<dbReference type="Gene3D" id="3.40.47.10">
    <property type="match status" value="1"/>
</dbReference>
<reference evidence="5 6" key="1">
    <citation type="submission" date="2011-12" db="EMBL/GenBank/DDBJ databases">
        <title>Whole genome shotgun sequence of Gordonia effusa NBRC 100432.</title>
        <authorList>
            <person name="Yoshida I."/>
            <person name="Takarada H."/>
            <person name="Hosoyama A."/>
            <person name="Tsuchikane K."/>
            <person name="Katsumata H."/>
            <person name="Yamazaki S."/>
            <person name="Fujita N."/>
        </authorList>
    </citation>
    <scope>NUCLEOTIDE SEQUENCE [LARGE SCALE GENOMIC DNA]</scope>
    <source>
        <strain evidence="5 6">NBRC 100432</strain>
    </source>
</reference>
<feature type="domain" description="Beta-ketoacyl-[acyl-carrier-protein] synthase III C-terminal" evidence="3">
    <location>
        <begin position="241"/>
        <end position="329"/>
    </location>
</feature>
<evidence type="ECO:0000259" key="4">
    <source>
        <dbReference type="Pfam" id="PF08545"/>
    </source>
</evidence>
<dbReference type="InterPro" id="IPR016039">
    <property type="entry name" value="Thiolase-like"/>
</dbReference>
<dbReference type="GO" id="GO:0044550">
    <property type="term" value="P:secondary metabolite biosynthetic process"/>
    <property type="evidence" value="ECO:0007669"/>
    <property type="project" value="TreeGrafter"/>
</dbReference>
<dbReference type="Proteomes" id="UP000035034">
    <property type="component" value="Unassembled WGS sequence"/>
</dbReference>
<name>H0R4S3_9ACTN</name>
<gene>
    <name evidence="5" type="primary">fabH</name>
    <name evidence="5" type="ORF">GOEFS_105_00850</name>
</gene>